<gene>
    <name evidence="9" type="ORF">GCM10009559_26170</name>
</gene>
<dbReference type="InterPro" id="IPR025966">
    <property type="entry name" value="OppC_N"/>
</dbReference>
<evidence type="ECO:0000256" key="7">
    <source>
        <dbReference type="RuleBase" id="RU363032"/>
    </source>
</evidence>
<dbReference type="SUPFAM" id="SSF161098">
    <property type="entry name" value="MetI-like"/>
    <property type="match status" value="1"/>
</dbReference>
<dbReference type="InterPro" id="IPR000515">
    <property type="entry name" value="MetI-like"/>
</dbReference>
<evidence type="ECO:0000259" key="8">
    <source>
        <dbReference type="PROSITE" id="PS50928"/>
    </source>
</evidence>
<feature type="transmembrane region" description="Helical" evidence="7">
    <location>
        <begin position="257"/>
        <end position="279"/>
    </location>
</feature>
<feature type="domain" description="ABC transmembrane type-1" evidence="8">
    <location>
        <begin position="90"/>
        <end position="279"/>
    </location>
</feature>
<organism evidence="9 10">
    <name type="scientific">Pseudonocardia zijingensis</name>
    <dbReference type="NCBI Taxonomy" id="153376"/>
    <lineage>
        <taxon>Bacteria</taxon>
        <taxon>Bacillati</taxon>
        <taxon>Actinomycetota</taxon>
        <taxon>Actinomycetes</taxon>
        <taxon>Pseudonocardiales</taxon>
        <taxon>Pseudonocardiaceae</taxon>
        <taxon>Pseudonocardia</taxon>
    </lineage>
</organism>
<keyword evidence="6 7" id="KW-0472">Membrane</keyword>
<evidence type="ECO:0000313" key="10">
    <source>
        <dbReference type="Proteomes" id="UP001499967"/>
    </source>
</evidence>
<evidence type="ECO:0000256" key="5">
    <source>
        <dbReference type="ARBA" id="ARBA00022989"/>
    </source>
</evidence>
<dbReference type="PANTHER" id="PTHR43386">
    <property type="entry name" value="OLIGOPEPTIDE TRANSPORT SYSTEM PERMEASE PROTEIN APPC"/>
    <property type="match status" value="1"/>
</dbReference>
<comment type="caution">
    <text evidence="9">The sequence shown here is derived from an EMBL/GenBank/DDBJ whole genome shotgun (WGS) entry which is preliminary data.</text>
</comment>
<dbReference type="Pfam" id="PF00528">
    <property type="entry name" value="BPD_transp_1"/>
    <property type="match status" value="1"/>
</dbReference>
<proteinExistence type="inferred from homology"/>
<feature type="transmembrane region" description="Helical" evidence="7">
    <location>
        <begin position="154"/>
        <end position="172"/>
    </location>
</feature>
<feature type="transmembrane region" description="Helical" evidence="7">
    <location>
        <begin position="217"/>
        <end position="237"/>
    </location>
</feature>
<keyword evidence="10" id="KW-1185">Reference proteome</keyword>
<keyword evidence="4 7" id="KW-0812">Transmembrane</keyword>
<dbReference type="Pfam" id="PF12911">
    <property type="entry name" value="OppC_N"/>
    <property type="match status" value="1"/>
</dbReference>
<dbReference type="PANTHER" id="PTHR43386:SF25">
    <property type="entry name" value="PEPTIDE ABC TRANSPORTER PERMEASE PROTEIN"/>
    <property type="match status" value="1"/>
</dbReference>
<keyword evidence="3" id="KW-1003">Cell membrane</keyword>
<accession>A0ABP4AFJ6</accession>
<keyword evidence="5 7" id="KW-1133">Transmembrane helix</keyword>
<feature type="transmembrane region" description="Helical" evidence="7">
    <location>
        <begin position="129"/>
        <end position="148"/>
    </location>
</feature>
<name>A0ABP4AFJ6_9PSEU</name>
<evidence type="ECO:0000256" key="3">
    <source>
        <dbReference type="ARBA" id="ARBA00022475"/>
    </source>
</evidence>
<dbReference type="CDD" id="cd06261">
    <property type="entry name" value="TM_PBP2"/>
    <property type="match status" value="1"/>
</dbReference>
<comment type="similarity">
    <text evidence="7">Belongs to the binding-protein-dependent transport system permease family.</text>
</comment>
<evidence type="ECO:0000313" key="9">
    <source>
        <dbReference type="EMBL" id="GAA0935027.1"/>
    </source>
</evidence>
<feature type="transmembrane region" description="Helical" evidence="7">
    <location>
        <begin position="31"/>
        <end position="51"/>
    </location>
</feature>
<evidence type="ECO:0000256" key="2">
    <source>
        <dbReference type="ARBA" id="ARBA00022448"/>
    </source>
</evidence>
<comment type="subcellular location">
    <subcellularLocation>
        <location evidence="1 7">Cell membrane</location>
        <topology evidence="1 7">Multi-pass membrane protein</topology>
    </subcellularLocation>
</comment>
<dbReference type="Proteomes" id="UP001499967">
    <property type="component" value="Unassembled WGS sequence"/>
</dbReference>
<evidence type="ECO:0000256" key="1">
    <source>
        <dbReference type="ARBA" id="ARBA00004651"/>
    </source>
</evidence>
<dbReference type="Gene3D" id="1.10.3720.10">
    <property type="entry name" value="MetI-like"/>
    <property type="match status" value="1"/>
</dbReference>
<evidence type="ECO:0000256" key="4">
    <source>
        <dbReference type="ARBA" id="ARBA00022692"/>
    </source>
</evidence>
<evidence type="ECO:0000256" key="6">
    <source>
        <dbReference type="ARBA" id="ARBA00023136"/>
    </source>
</evidence>
<dbReference type="PROSITE" id="PS50928">
    <property type="entry name" value="ABC_TM1"/>
    <property type="match status" value="1"/>
</dbReference>
<protein>
    <submittedName>
        <fullName evidence="9">ABC transporter permease</fullName>
    </submittedName>
</protein>
<dbReference type="InterPro" id="IPR050366">
    <property type="entry name" value="BP-dependent_transpt_permease"/>
</dbReference>
<dbReference type="RefSeq" id="WP_343941610.1">
    <property type="nucleotide sequence ID" value="NZ_BAAAHP010000075.1"/>
</dbReference>
<keyword evidence="2 7" id="KW-0813">Transport</keyword>
<reference evidence="10" key="1">
    <citation type="journal article" date="2019" name="Int. J. Syst. Evol. Microbiol.">
        <title>The Global Catalogue of Microorganisms (GCM) 10K type strain sequencing project: providing services to taxonomists for standard genome sequencing and annotation.</title>
        <authorList>
            <consortium name="The Broad Institute Genomics Platform"/>
            <consortium name="The Broad Institute Genome Sequencing Center for Infectious Disease"/>
            <person name="Wu L."/>
            <person name="Ma J."/>
        </authorList>
    </citation>
    <scope>NUCLEOTIDE SEQUENCE [LARGE SCALE GENOMIC DNA]</scope>
    <source>
        <strain evidence="10">JCM 11117</strain>
    </source>
</reference>
<dbReference type="InterPro" id="IPR035906">
    <property type="entry name" value="MetI-like_sf"/>
</dbReference>
<feature type="transmembrane region" description="Helical" evidence="7">
    <location>
        <begin position="92"/>
        <end position="117"/>
    </location>
</feature>
<dbReference type="EMBL" id="BAAAHP010000075">
    <property type="protein sequence ID" value="GAA0935027.1"/>
    <property type="molecule type" value="Genomic_DNA"/>
</dbReference>
<sequence>MTTSSLESAEPVRRTARRGLVRTALRRPLPLIAFVYLVLLTLAALAAGWIAPYDPDVQSLAEVNADPSWEHLFGTDQFGRDVLSRMLFGARIALIAPVIALTAAVLIGVPAGIWAGLHRGWLDAVAGRLADTLLSLPGLVVALAVIAILGPGLWNVMLAIGILFAPYLFRIVRGVTLDVAAETYIESARAVGCGTWRIMWVHVFPNVAAPLLVQVNILMGISLLLEASLSFLGLGIAPPASDWGSMLGDAYRSQYQAPLAAIPPGLALCITVLAFNTLGDGIRDALAARRSR</sequence>